<gene>
    <name evidence="2" type="ORF">XENOCAPTIV_004189</name>
</gene>
<sequence>MYTLMHADYCTLWRRNVTFYVGKSFEKKLSGSQLFTPQKPGMLTGLCFESHCTYSLPCPLIYLLSIYNSKHTHTHTAPTQNSSPLSGLTNTPRQHSSSGQSSSPLPISVIKAMPAMYTHQDTITMRKTENIPRLWLPLTTVIVLSKLVRGGRGGACCLLSSSIALQR</sequence>
<name>A0ABV0RGP3_9TELE</name>
<feature type="region of interest" description="Disordered" evidence="1">
    <location>
        <begin position="75"/>
        <end position="105"/>
    </location>
</feature>
<protein>
    <submittedName>
        <fullName evidence="2">Uncharacterized protein</fullName>
    </submittedName>
</protein>
<dbReference type="EMBL" id="JAHRIN010043448">
    <property type="protein sequence ID" value="MEQ2206886.1"/>
    <property type="molecule type" value="Genomic_DNA"/>
</dbReference>
<dbReference type="Proteomes" id="UP001434883">
    <property type="component" value="Unassembled WGS sequence"/>
</dbReference>
<evidence type="ECO:0000313" key="2">
    <source>
        <dbReference type="EMBL" id="MEQ2206886.1"/>
    </source>
</evidence>
<keyword evidence="3" id="KW-1185">Reference proteome</keyword>
<accession>A0ABV0RGP3</accession>
<comment type="caution">
    <text evidence="2">The sequence shown here is derived from an EMBL/GenBank/DDBJ whole genome shotgun (WGS) entry which is preliminary data.</text>
</comment>
<proteinExistence type="predicted"/>
<reference evidence="2 3" key="1">
    <citation type="submission" date="2021-06" db="EMBL/GenBank/DDBJ databases">
        <authorList>
            <person name="Palmer J.M."/>
        </authorList>
    </citation>
    <scope>NUCLEOTIDE SEQUENCE [LARGE SCALE GENOMIC DNA]</scope>
    <source>
        <strain evidence="2 3">XC_2019</strain>
        <tissue evidence="2">Muscle</tissue>
    </source>
</reference>
<evidence type="ECO:0000256" key="1">
    <source>
        <dbReference type="SAM" id="MobiDB-lite"/>
    </source>
</evidence>
<feature type="compositionally biased region" description="Polar residues" evidence="1">
    <location>
        <begin position="75"/>
        <end position="95"/>
    </location>
</feature>
<organism evidence="2 3">
    <name type="scientific">Xenoophorus captivus</name>
    <dbReference type="NCBI Taxonomy" id="1517983"/>
    <lineage>
        <taxon>Eukaryota</taxon>
        <taxon>Metazoa</taxon>
        <taxon>Chordata</taxon>
        <taxon>Craniata</taxon>
        <taxon>Vertebrata</taxon>
        <taxon>Euteleostomi</taxon>
        <taxon>Actinopterygii</taxon>
        <taxon>Neopterygii</taxon>
        <taxon>Teleostei</taxon>
        <taxon>Neoteleostei</taxon>
        <taxon>Acanthomorphata</taxon>
        <taxon>Ovalentaria</taxon>
        <taxon>Atherinomorphae</taxon>
        <taxon>Cyprinodontiformes</taxon>
        <taxon>Goodeidae</taxon>
        <taxon>Xenoophorus</taxon>
    </lineage>
</organism>
<evidence type="ECO:0000313" key="3">
    <source>
        <dbReference type="Proteomes" id="UP001434883"/>
    </source>
</evidence>